<feature type="transmembrane region" description="Helical" evidence="1">
    <location>
        <begin position="44"/>
        <end position="77"/>
    </location>
</feature>
<dbReference type="EMBL" id="JBIGHZ010000002">
    <property type="protein sequence ID" value="MFG6447728.1"/>
    <property type="molecule type" value="Genomic_DNA"/>
</dbReference>
<organism evidence="2 3">
    <name type="scientific">Roseateles rivi</name>
    <dbReference type="NCBI Taxonomy" id="3299028"/>
    <lineage>
        <taxon>Bacteria</taxon>
        <taxon>Pseudomonadati</taxon>
        <taxon>Pseudomonadota</taxon>
        <taxon>Betaproteobacteria</taxon>
        <taxon>Burkholderiales</taxon>
        <taxon>Sphaerotilaceae</taxon>
        <taxon>Roseateles</taxon>
    </lineage>
</organism>
<protein>
    <submittedName>
        <fullName evidence="2">Exopolysaccharide biosynthesis protein</fullName>
    </submittedName>
</protein>
<keyword evidence="1" id="KW-0812">Transmembrane</keyword>
<keyword evidence="1" id="KW-1133">Transmembrane helix</keyword>
<dbReference type="PANTHER" id="PTHR41795">
    <property type="entry name" value="EXOPOLYSACCHARIDE SYNTHESIS PROTEIN"/>
    <property type="match status" value="1"/>
</dbReference>
<sequence>MPSFRRHDPACQLALRFRKASRQHQAQQERSLTLEDLLQLHGQASAAVVLMLVAMASVMPIAGIGTALSLVIFVLAWRWQRSGSEAVLPQRVAQTRINPLWTGRSLKALAWMYASAGRLMNPRWQVLLHRRATPWWSAFIALMGFVILLPLPFGNVLPALSLMLLSLGWMFRDGLTLMLAAATGSGAVAVMLALGHLAVDAVQRAAAWLPF</sequence>
<comment type="caution">
    <text evidence="2">The sequence shown here is derived from an EMBL/GenBank/DDBJ whole genome shotgun (WGS) entry which is preliminary data.</text>
</comment>
<keyword evidence="1" id="KW-0472">Membrane</keyword>
<keyword evidence="3" id="KW-1185">Reference proteome</keyword>
<evidence type="ECO:0000256" key="1">
    <source>
        <dbReference type="SAM" id="Phobius"/>
    </source>
</evidence>
<dbReference type="PIRSF" id="PIRSF033239">
    <property type="entry name" value="ExoD"/>
    <property type="match status" value="1"/>
</dbReference>
<dbReference type="RefSeq" id="WP_394459330.1">
    <property type="nucleotide sequence ID" value="NZ_JBIGHZ010000002.1"/>
</dbReference>
<evidence type="ECO:0000313" key="2">
    <source>
        <dbReference type="EMBL" id="MFG6447728.1"/>
    </source>
</evidence>
<accession>A0ABW7FTU1</accession>
<feature type="transmembrane region" description="Helical" evidence="1">
    <location>
        <begin position="135"/>
        <end position="154"/>
    </location>
</feature>
<reference evidence="2 3" key="1">
    <citation type="submission" date="2024-08" db="EMBL/GenBank/DDBJ databases">
        <authorList>
            <person name="Lu H."/>
        </authorList>
    </citation>
    <scope>NUCLEOTIDE SEQUENCE [LARGE SCALE GENOMIC DNA]</scope>
    <source>
        <strain evidence="2 3">BYS180W</strain>
    </source>
</reference>
<feature type="transmembrane region" description="Helical" evidence="1">
    <location>
        <begin position="174"/>
        <end position="194"/>
    </location>
</feature>
<proteinExistence type="predicted"/>
<evidence type="ECO:0000313" key="3">
    <source>
        <dbReference type="Proteomes" id="UP001606099"/>
    </source>
</evidence>
<dbReference type="InterPro" id="IPR010331">
    <property type="entry name" value="ExoD"/>
</dbReference>
<dbReference type="Proteomes" id="UP001606099">
    <property type="component" value="Unassembled WGS sequence"/>
</dbReference>
<name>A0ABW7FTU1_9BURK</name>
<dbReference type="PANTHER" id="PTHR41795:SF1">
    <property type="entry name" value="EXOPOLYSACCHARIDE SYNTHESIS PROTEIN"/>
    <property type="match status" value="1"/>
</dbReference>
<dbReference type="Pfam" id="PF06055">
    <property type="entry name" value="ExoD"/>
    <property type="match status" value="1"/>
</dbReference>
<gene>
    <name evidence="2" type="ORF">ACG0Z6_05655</name>
</gene>